<sequence>MNKLVWSFGLIFCLLLSACKSINPSEYDVSEVGKLKKVASGVIISKQPVKFHRKSNNSNSRVAPGSEYIDGGQGYVYVIKLNNGAIVSVAQSEDLKLKIKQRVLIVYGKHTRVLPDDSSNS</sequence>
<dbReference type="PATRIC" id="fig|466.6.peg.1432"/>
<dbReference type="RefSeq" id="WP_058452132.1">
    <property type="nucleotide sequence ID" value="NZ_CAAAIB010000009.1"/>
</dbReference>
<evidence type="ECO:0000313" key="3">
    <source>
        <dbReference type="Proteomes" id="UP000054908"/>
    </source>
</evidence>
<gene>
    <name evidence="2" type="ORF">Lmac_1355</name>
</gene>
<evidence type="ECO:0008006" key="4">
    <source>
        <dbReference type="Google" id="ProtNLM"/>
    </source>
</evidence>
<feature type="chain" id="PRO_5006915352" description="Lipoprotein" evidence="1">
    <location>
        <begin position="19"/>
        <end position="121"/>
    </location>
</feature>
<evidence type="ECO:0000313" key="2">
    <source>
        <dbReference type="EMBL" id="KTD27107.1"/>
    </source>
</evidence>
<reference evidence="2 3" key="1">
    <citation type="submission" date="2015-11" db="EMBL/GenBank/DDBJ databases">
        <title>Genomic analysis of 38 Legionella species identifies large and diverse effector repertoires.</title>
        <authorList>
            <person name="Burstein D."/>
            <person name="Amaro F."/>
            <person name="Zusman T."/>
            <person name="Lifshitz Z."/>
            <person name="Cohen O."/>
            <person name="Gilbert J.A."/>
            <person name="Pupko T."/>
            <person name="Shuman H.A."/>
            <person name="Segal G."/>
        </authorList>
    </citation>
    <scope>NUCLEOTIDE SEQUENCE [LARGE SCALE GENOMIC DNA]</scope>
    <source>
        <strain evidence="2 3">PX-1-G2-E2</strain>
    </source>
</reference>
<accession>A0A0W0W4J3</accession>
<name>A0A0W0W4J3_9GAMM</name>
<organism evidence="2 3">
    <name type="scientific">Legionella maceachernii</name>
    <dbReference type="NCBI Taxonomy" id="466"/>
    <lineage>
        <taxon>Bacteria</taxon>
        <taxon>Pseudomonadati</taxon>
        <taxon>Pseudomonadota</taxon>
        <taxon>Gammaproteobacteria</taxon>
        <taxon>Legionellales</taxon>
        <taxon>Legionellaceae</taxon>
        <taxon>Legionella</taxon>
    </lineage>
</organism>
<keyword evidence="1" id="KW-0732">Signal</keyword>
<feature type="signal peptide" evidence="1">
    <location>
        <begin position="1"/>
        <end position="18"/>
    </location>
</feature>
<keyword evidence="3" id="KW-1185">Reference proteome</keyword>
<evidence type="ECO:0000256" key="1">
    <source>
        <dbReference type="SAM" id="SignalP"/>
    </source>
</evidence>
<dbReference type="PROSITE" id="PS51257">
    <property type="entry name" value="PROKAR_LIPOPROTEIN"/>
    <property type="match status" value="1"/>
</dbReference>
<dbReference type="OrthoDB" id="5651190at2"/>
<proteinExistence type="predicted"/>
<dbReference type="AlphaFoldDB" id="A0A0W0W4J3"/>
<dbReference type="Proteomes" id="UP000054908">
    <property type="component" value="Unassembled WGS sequence"/>
</dbReference>
<comment type="caution">
    <text evidence="2">The sequence shown here is derived from an EMBL/GenBank/DDBJ whole genome shotgun (WGS) entry which is preliminary data.</text>
</comment>
<protein>
    <recommendedName>
        <fullName evidence="4">Lipoprotein</fullName>
    </recommendedName>
</protein>
<dbReference type="EMBL" id="LNYL01000033">
    <property type="protein sequence ID" value="KTD27107.1"/>
    <property type="molecule type" value="Genomic_DNA"/>
</dbReference>